<protein>
    <submittedName>
        <fullName evidence="1">Uncharacterized protein</fullName>
    </submittedName>
</protein>
<organism evidence="1 2">
    <name type="scientific">Austropuccinia psidii MF-1</name>
    <dbReference type="NCBI Taxonomy" id="1389203"/>
    <lineage>
        <taxon>Eukaryota</taxon>
        <taxon>Fungi</taxon>
        <taxon>Dikarya</taxon>
        <taxon>Basidiomycota</taxon>
        <taxon>Pucciniomycotina</taxon>
        <taxon>Pucciniomycetes</taxon>
        <taxon>Pucciniales</taxon>
        <taxon>Sphaerophragmiaceae</taxon>
        <taxon>Austropuccinia</taxon>
    </lineage>
</organism>
<dbReference type="EMBL" id="AVOT02078253">
    <property type="protein sequence ID" value="MBW0565932.1"/>
    <property type="molecule type" value="Genomic_DNA"/>
</dbReference>
<evidence type="ECO:0000313" key="1">
    <source>
        <dbReference type="EMBL" id="MBW0565932.1"/>
    </source>
</evidence>
<accession>A0A9Q3JNX0</accession>
<dbReference type="Proteomes" id="UP000765509">
    <property type="component" value="Unassembled WGS sequence"/>
</dbReference>
<gene>
    <name evidence="1" type="ORF">O181_105647</name>
</gene>
<dbReference type="AlphaFoldDB" id="A0A9Q3JNX0"/>
<comment type="caution">
    <text evidence="1">The sequence shown here is derived from an EMBL/GenBank/DDBJ whole genome shotgun (WGS) entry which is preliminary data.</text>
</comment>
<evidence type="ECO:0000313" key="2">
    <source>
        <dbReference type="Proteomes" id="UP000765509"/>
    </source>
</evidence>
<reference evidence="1" key="1">
    <citation type="submission" date="2021-03" db="EMBL/GenBank/DDBJ databases">
        <title>Draft genome sequence of rust myrtle Austropuccinia psidii MF-1, a brazilian biotype.</title>
        <authorList>
            <person name="Quecine M.C."/>
            <person name="Pachon D.M.R."/>
            <person name="Bonatelli M.L."/>
            <person name="Correr F.H."/>
            <person name="Franceschini L.M."/>
            <person name="Leite T.F."/>
            <person name="Margarido G.R.A."/>
            <person name="Almeida C.A."/>
            <person name="Ferrarezi J.A."/>
            <person name="Labate C.A."/>
        </authorList>
    </citation>
    <scope>NUCLEOTIDE SEQUENCE</scope>
    <source>
        <strain evidence="1">MF-1</strain>
    </source>
</reference>
<name>A0A9Q3JNX0_9BASI</name>
<sequence>MMTGYGQMAIEHQRRPIGHKGYGVANWPQLDSRLELPQHPWRRVNLCGCDTMAAIRRLFKDPNPWPCRSWVGSSIQDYSKCHSQRYYIISISCQASR</sequence>
<keyword evidence="2" id="KW-1185">Reference proteome</keyword>
<proteinExistence type="predicted"/>